<dbReference type="AlphaFoldDB" id="A0A6J4NMW1"/>
<comment type="catalytic activity">
    <reaction evidence="1">
        <text>ATP + protein L-histidine = ADP + protein N-phospho-L-histidine.</text>
        <dbReference type="EC" id="2.7.13.3"/>
    </reaction>
</comment>
<evidence type="ECO:0000256" key="8">
    <source>
        <dbReference type="SAM" id="Phobius"/>
    </source>
</evidence>
<dbReference type="GO" id="GO:0004673">
    <property type="term" value="F:protein histidine kinase activity"/>
    <property type="evidence" value="ECO:0007669"/>
    <property type="project" value="UniProtKB-EC"/>
</dbReference>
<evidence type="ECO:0000256" key="1">
    <source>
        <dbReference type="ARBA" id="ARBA00000085"/>
    </source>
</evidence>
<name>A0A6J4NMW1_9RHOB</name>
<keyword evidence="8" id="KW-0472">Membrane</keyword>
<dbReference type="EMBL" id="CADCUU010000056">
    <property type="protein sequence ID" value="CAA9389655.1"/>
    <property type="molecule type" value="Genomic_DNA"/>
</dbReference>
<sequence>MTRARSPWTPPWLDGLAPRVATFLTIALLPLGLIALYQTREYQEETERRTELSLLALTEQGSGNLEQALKETLGAGESVLHMADLLGDPATCSQVLSRFVEDPNRFSFVGLLPLEGPVTCSSAPMSFELEHRADWADAFRSPRIMVQAHEEGTVSGDPALILSMPLREAGAADTEAPSYYLAMSIPPERIGGPRVGEARLQPLQLITFNHEGEFLTSRAEGVSGAEIRGLLPQGYDLAGETTMRPRIFQSRSVAGPEQVYTVVPLVPDVAYAMAIWSPDQAGQGINSLRESPLLFPLLMWITSLAVAFWAIHRLVIGPVVSLGAQMRRFGQDRSLPPEPPDEDAPRELREIDEAFRQMVGSIMQDEARMENAFRERGVLLREVHHRVKNNLQLISSIISMQVRRLPDPKVRTLLKRLQDRVLTLASIYRSLYTSPDMSDVNAAPVLRAILEQELRAADGRVQATLDIEDMVLDSDKLVPLAFLASEAVSNAVSRAASFEGRPSLSVTFHRDGDLARLYIANSLAGPSEGDDPSRGLGQHLMQAFAAQVGGPLEVEASERLYRLSISFPVDQEPAEVEPA</sequence>
<dbReference type="Pfam" id="PF07568">
    <property type="entry name" value="HisKA_2"/>
    <property type="match status" value="1"/>
</dbReference>
<dbReference type="Gene3D" id="3.30.450.20">
    <property type="entry name" value="PAS domain"/>
    <property type="match status" value="1"/>
</dbReference>
<dbReference type="Gene3D" id="3.30.565.10">
    <property type="entry name" value="Histidine kinase-like ATPase, C-terminal domain"/>
    <property type="match status" value="1"/>
</dbReference>
<keyword evidence="8" id="KW-0812">Transmembrane</keyword>
<evidence type="ECO:0000256" key="7">
    <source>
        <dbReference type="ARBA" id="ARBA00022840"/>
    </source>
</evidence>
<dbReference type="InterPro" id="IPR011495">
    <property type="entry name" value="Sig_transdc_His_kin_sub2_dim/P"/>
</dbReference>
<accession>A0A6J4NMW1</accession>
<feature type="transmembrane region" description="Helical" evidence="8">
    <location>
        <begin position="20"/>
        <end position="39"/>
    </location>
</feature>
<feature type="transmembrane region" description="Helical" evidence="8">
    <location>
        <begin position="293"/>
        <end position="311"/>
    </location>
</feature>
<keyword evidence="4" id="KW-0808">Transferase</keyword>
<feature type="domain" description="Signal transduction histidine kinase subgroup 2 dimerisation and phosphoacceptor" evidence="9">
    <location>
        <begin position="382"/>
        <end position="452"/>
    </location>
</feature>
<dbReference type="PANTHER" id="PTHR41523:SF8">
    <property type="entry name" value="ETHYLENE RESPONSE SENSOR PROTEIN"/>
    <property type="match status" value="1"/>
</dbReference>
<organism evidence="10">
    <name type="scientific">uncultured Rubellimicrobium sp</name>
    <dbReference type="NCBI Taxonomy" id="543078"/>
    <lineage>
        <taxon>Bacteria</taxon>
        <taxon>Pseudomonadati</taxon>
        <taxon>Pseudomonadota</taxon>
        <taxon>Alphaproteobacteria</taxon>
        <taxon>Rhodobacterales</taxon>
        <taxon>Roseobacteraceae</taxon>
        <taxon>Rubellimicrobium</taxon>
        <taxon>environmental samples</taxon>
    </lineage>
</organism>
<evidence type="ECO:0000256" key="4">
    <source>
        <dbReference type="ARBA" id="ARBA00022679"/>
    </source>
</evidence>
<gene>
    <name evidence="10" type="ORF">AVDCRST_MAG15-367</name>
</gene>
<evidence type="ECO:0000256" key="5">
    <source>
        <dbReference type="ARBA" id="ARBA00022741"/>
    </source>
</evidence>
<evidence type="ECO:0000256" key="3">
    <source>
        <dbReference type="ARBA" id="ARBA00022553"/>
    </source>
</evidence>
<dbReference type="InterPro" id="IPR036890">
    <property type="entry name" value="HATPase_C_sf"/>
</dbReference>
<keyword evidence="7" id="KW-0067">ATP-binding</keyword>
<proteinExistence type="predicted"/>
<protein>
    <recommendedName>
        <fullName evidence="2">histidine kinase</fullName>
        <ecNumber evidence="2">2.7.13.3</ecNumber>
    </recommendedName>
</protein>
<dbReference type="SUPFAM" id="SSF55874">
    <property type="entry name" value="ATPase domain of HSP90 chaperone/DNA topoisomerase II/histidine kinase"/>
    <property type="match status" value="1"/>
</dbReference>
<keyword evidence="3" id="KW-0597">Phosphoprotein</keyword>
<evidence type="ECO:0000313" key="10">
    <source>
        <dbReference type="EMBL" id="CAA9389655.1"/>
    </source>
</evidence>
<dbReference type="PANTHER" id="PTHR41523">
    <property type="entry name" value="TWO-COMPONENT SYSTEM SENSOR PROTEIN"/>
    <property type="match status" value="1"/>
</dbReference>
<evidence type="ECO:0000256" key="2">
    <source>
        <dbReference type="ARBA" id="ARBA00012438"/>
    </source>
</evidence>
<keyword evidence="5" id="KW-0547">Nucleotide-binding</keyword>
<reference evidence="10" key="1">
    <citation type="submission" date="2020-02" db="EMBL/GenBank/DDBJ databases">
        <authorList>
            <person name="Meier V. D."/>
        </authorList>
    </citation>
    <scope>NUCLEOTIDE SEQUENCE</scope>
    <source>
        <strain evidence="10">AVDCRST_MAG15</strain>
    </source>
</reference>
<dbReference type="GO" id="GO:0005524">
    <property type="term" value="F:ATP binding"/>
    <property type="evidence" value="ECO:0007669"/>
    <property type="project" value="UniProtKB-KW"/>
</dbReference>
<keyword evidence="8" id="KW-1133">Transmembrane helix</keyword>
<evidence type="ECO:0000256" key="6">
    <source>
        <dbReference type="ARBA" id="ARBA00022777"/>
    </source>
</evidence>
<dbReference type="EC" id="2.7.13.3" evidence="2"/>
<evidence type="ECO:0000259" key="9">
    <source>
        <dbReference type="Pfam" id="PF07568"/>
    </source>
</evidence>
<keyword evidence="6" id="KW-0418">Kinase</keyword>